<keyword evidence="3" id="KW-1185">Reference proteome</keyword>
<dbReference type="EMBL" id="BAAALF010000183">
    <property type="protein sequence ID" value="GAA1267409.1"/>
    <property type="molecule type" value="Genomic_DNA"/>
</dbReference>
<accession>A0ABN1WYD3</accession>
<dbReference type="SUPFAM" id="SSF51182">
    <property type="entry name" value="RmlC-like cupins"/>
    <property type="match status" value="1"/>
</dbReference>
<dbReference type="CDD" id="cd06988">
    <property type="entry name" value="cupin_DddK"/>
    <property type="match status" value="1"/>
</dbReference>
<dbReference type="InterPro" id="IPR013096">
    <property type="entry name" value="Cupin_2"/>
</dbReference>
<dbReference type="InterPro" id="IPR014710">
    <property type="entry name" value="RmlC-like_jellyroll"/>
</dbReference>
<gene>
    <name evidence="2" type="ORF">GCM10009665_65320</name>
</gene>
<name>A0ABN1WYD3_9ACTN</name>
<comment type="caution">
    <text evidence="2">The sequence shown here is derived from an EMBL/GenBank/DDBJ whole genome shotgun (WGS) entry which is preliminary data.</text>
</comment>
<dbReference type="Gene3D" id="2.60.120.10">
    <property type="entry name" value="Jelly Rolls"/>
    <property type="match status" value="1"/>
</dbReference>
<organism evidence="2 3">
    <name type="scientific">Kitasatospora nipponensis</name>
    <dbReference type="NCBI Taxonomy" id="258049"/>
    <lineage>
        <taxon>Bacteria</taxon>
        <taxon>Bacillati</taxon>
        <taxon>Actinomycetota</taxon>
        <taxon>Actinomycetes</taxon>
        <taxon>Kitasatosporales</taxon>
        <taxon>Streptomycetaceae</taxon>
        <taxon>Kitasatospora</taxon>
    </lineage>
</organism>
<sequence length="129" mass="14796">MTMEIRSLNRGELTFEYELFTQRLMPWPLLNAPFEGCWSIVEPGTSSRPHDHHEYEIWIAAKGAAEIEADGVRRPFVAGDIVHFTPGTVHYAINDSDSNLEFYSIWWDTELATAFTERHSRQPAAGEQE</sequence>
<dbReference type="RefSeq" id="WP_344445745.1">
    <property type="nucleotide sequence ID" value="NZ_BAAALF010000183.1"/>
</dbReference>
<protein>
    <recommendedName>
        <fullName evidence="1">Cupin type-2 domain-containing protein</fullName>
    </recommendedName>
</protein>
<dbReference type="Proteomes" id="UP001500037">
    <property type="component" value="Unassembled WGS sequence"/>
</dbReference>
<feature type="domain" description="Cupin type-2" evidence="1">
    <location>
        <begin position="40"/>
        <end position="106"/>
    </location>
</feature>
<evidence type="ECO:0000313" key="3">
    <source>
        <dbReference type="Proteomes" id="UP001500037"/>
    </source>
</evidence>
<dbReference type="Pfam" id="PF07883">
    <property type="entry name" value="Cupin_2"/>
    <property type="match status" value="1"/>
</dbReference>
<evidence type="ECO:0000259" key="1">
    <source>
        <dbReference type="Pfam" id="PF07883"/>
    </source>
</evidence>
<proteinExistence type="predicted"/>
<evidence type="ECO:0000313" key="2">
    <source>
        <dbReference type="EMBL" id="GAA1267409.1"/>
    </source>
</evidence>
<dbReference type="InterPro" id="IPR011051">
    <property type="entry name" value="RmlC_Cupin_sf"/>
</dbReference>
<reference evidence="2 3" key="1">
    <citation type="journal article" date="2019" name="Int. J. Syst. Evol. Microbiol.">
        <title>The Global Catalogue of Microorganisms (GCM) 10K type strain sequencing project: providing services to taxonomists for standard genome sequencing and annotation.</title>
        <authorList>
            <consortium name="The Broad Institute Genomics Platform"/>
            <consortium name="The Broad Institute Genome Sequencing Center for Infectious Disease"/>
            <person name="Wu L."/>
            <person name="Ma J."/>
        </authorList>
    </citation>
    <scope>NUCLEOTIDE SEQUENCE [LARGE SCALE GENOMIC DNA]</scope>
    <source>
        <strain evidence="2 3">JCM 13004</strain>
    </source>
</reference>